<dbReference type="EMBL" id="MEXH01000009">
    <property type="protein sequence ID" value="OGC92694.1"/>
    <property type="molecule type" value="Genomic_DNA"/>
</dbReference>
<dbReference type="Pfam" id="PF07866">
    <property type="entry name" value="DUF1653"/>
    <property type="match status" value="1"/>
</dbReference>
<evidence type="ECO:0000259" key="1">
    <source>
        <dbReference type="Pfam" id="PF07866"/>
    </source>
</evidence>
<dbReference type="Proteomes" id="UP000178176">
    <property type="component" value="Unassembled WGS sequence"/>
</dbReference>
<gene>
    <name evidence="2" type="ORF">A2876_01330</name>
</gene>
<dbReference type="Gene3D" id="2.30.30.320">
    <property type="entry name" value="DUF1653-like domain"/>
    <property type="match status" value="1"/>
</dbReference>
<proteinExistence type="predicted"/>
<reference evidence="2 3" key="1">
    <citation type="journal article" date="2016" name="Nat. Commun.">
        <title>Thousands of microbial genomes shed light on interconnected biogeochemical processes in an aquifer system.</title>
        <authorList>
            <person name="Anantharaman K."/>
            <person name="Brown C.T."/>
            <person name="Hug L.A."/>
            <person name="Sharon I."/>
            <person name="Castelle C.J."/>
            <person name="Probst A.J."/>
            <person name="Thomas B.C."/>
            <person name="Singh A."/>
            <person name="Wilkins M.J."/>
            <person name="Karaoz U."/>
            <person name="Brodie E.L."/>
            <person name="Williams K.H."/>
            <person name="Hubbard S.S."/>
            <person name="Banfield J.F."/>
        </authorList>
    </citation>
    <scope>NUCLEOTIDE SEQUENCE [LARGE SCALE GENOMIC DNA]</scope>
</reference>
<comment type="caution">
    <text evidence="2">The sequence shown here is derived from an EMBL/GenBank/DDBJ whole genome shotgun (WGS) entry which is preliminary data.</text>
</comment>
<evidence type="ECO:0000313" key="2">
    <source>
        <dbReference type="EMBL" id="OGC92694.1"/>
    </source>
</evidence>
<dbReference type="InterPro" id="IPR037135">
    <property type="entry name" value="DUF1653-like_dom_sf"/>
</dbReference>
<name>A0A1F4YFN8_9BACT</name>
<dbReference type="InterPro" id="IPR023387">
    <property type="entry name" value="DUF1653-like_dom"/>
</dbReference>
<sequence>MKHKTQEELQKEVSNALGKVKVGELYVHYKHPDKYYVVEFVGVLENFEEVCVGYRALYGKGILWVRTLKDFMAKVEVEGKRVKRFSYVK</sequence>
<dbReference type="AlphaFoldDB" id="A0A1F4YFN8"/>
<accession>A0A1F4YFN8</accession>
<organism evidence="2 3">
    <name type="scientific">Candidatus Amesbacteria bacterium RIFCSPHIGHO2_01_FULL_48_32b</name>
    <dbReference type="NCBI Taxonomy" id="1797253"/>
    <lineage>
        <taxon>Bacteria</taxon>
        <taxon>Candidatus Amesiibacteriota</taxon>
    </lineage>
</organism>
<feature type="domain" description="DUF1653" evidence="1">
    <location>
        <begin position="25"/>
        <end position="86"/>
    </location>
</feature>
<evidence type="ECO:0000313" key="3">
    <source>
        <dbReference type="Proteomes" id="UP000178176"/>
    </source>
</evidence>
<protein>
    <recommendedName>
        <fullName evidence="1">DUF1653 domain-containing protein</fullName>
    </recommendedName>
</protein>